<reference evidence="6 7" key="1">
    <citation type="submission" date="2018-03" db="EMBL/GenBank/DDBJ databases">
        <title>Genomic Encyclopedia of Archaeal and Bacterial Type Strains, Phase II (KMG-II): from individual species to whole genera.</title>
        <authorList>
            <person name="Goeker M."/>
        </authorList>
    </citation>
    <scope>NUCLEOTIDE SEQUENCE [LARGE SCALE GENOMIC DNA]</scope>
    <source>
        <strain evidence="6 7">DSM 45312</strain>
    </source>
</reference>
<dbReference type="InterPro" id="IPR002491">
    <property type="entry name" value="ABC_transptr_periplasmic_BD"/>
</dbReference>
<proteinExistence type="inferred from homology"/>
<keyword evidence="7" id="KW-1185">Reference proteome</keyword>
<sequence>MIWSESPGRPGARRPGPARRALAGGSAVAALGLLIAGCGAGDQDGGAGGAGGWTYTDARGTEVSLPERPERIVAHASAASALIPLGITPVGVFGDVAMDEDPSLEGLDTSGITSVGASWGEVNVEAMAELEPDLVVTGYYPLEKQVGGFDPENSALVDNVEEVAPIASVKVTQPATGLIDDYIALGEKLGADLEAPEVAQDRADFESAVGDLKAALKDKPGLSAMAVSPTDQFYVANPADFPEFQDYRKWGLDLVVPENVEKRGYFEALSWERLDTYQADLVLYDGRAMATPPKKLAETQPTWRKLAAVEADQLAPWYTDTYTSHRRYAEHLRTLTKAVGNADDGVVRE</sequence>
<organism evidence="6 7">
    <name type="scientific">Murinocardiopsis flavida</name>
    <dbReference type="NCBI Taxonomy" id="645275"/>
    <lineage>
        <taxon>Bacteria</taxon>
        <taxon>Bacillati</taxon>
        <taxon>Actinomycetota</taxon>
        <taxon>Actinomycetes</taxon>
        <taxon>Streptosporangiales</taxon>
        <taxon>Nocardiopsidaceae</taxon>
        <taxon>Murinocardiopsis</taxon>
    </lineage>
</organism>
<keyword evidence="4" id="KW-0732">Signal</keyword>
<dbReference type="Proteomes" id="UP000240542">
    <property type="component" value="Unassembled WGS sequence"/>
</dbReference>
<protein>
    <submittedName>
        <fullName evidence="6">Iron complex transport system substrate-binding protein</fullName>
    </submittedName>
</protein>
<dbReference type="InterPro" id="IPR051313">
    <property type="entry name" value="Bact_iron-sidero_bind"/>
</dbReference>
<evidence type="ECO:0000313" key="6">
    <source>
        <dbReference type="EMBL" id="PSK98588.1"/>
    </source>
</evidence>
<comment type="subcellular location">
    <subcellularLocation>
        <location evidence="1">Cell envelope</location>
    </subcellularLocation>
</comment>
<dbReference type="Gene3D" id="3.40.50.1980">
    <property type="entry name" value="Nitrogenase molybdenum iron protein domain"/>
    <property type="match status" value="2"/>
</dbReference>
<keyword evidence="3" id="KW-0813">Transport</keyword>
<dbReference type="SUPFAM" id="SSF53807">
    <property type="entry name" value="Helical backbone' metal receptor"/>
    <property type="match status" value="1"/>
</dbReference>
<dbReference type="PANTHER" id="PTHR30532:SF24">
    <property type="entry name" value="FERRIC ENTEROBACTIN-BINDING PERIPLASMIC PROTEIN FEPB"/>
    <property type="match status" value="1"/>
</dbReference>
<evidence type="ECO:0000256" key="2">
    <source>
        <dbReference type="ARBA" id="ARBA00008814"/>
    </source>
</evidence>
<evidence type="ECO:0000313" key="7">
    <source>
        <dbReference type="Proteomes" id="UP000240542"/>
    </source>
</evidence>
<accession>A0A2P8DMZ3</accession>
<dbReference type="GO" id="GO:1901678">
    <property type="term" value="P:iron coordination entity transport"/>
    <property type="evidence" value="ECO:0007669"/>
    <property type="project" value="UniProtKB-ARBA"/>
</dbReference>
<gene>
    <name evidence="6" type="ORF">CLV63_105262</name>
</gene>
<dbReference type="EMBL" id="PYGA01000005">
    <property type="protein sequence ID" value="PSK98588.1"/>
    <property type="molecule type" value="Genomic_DNA"/>
</dbReference>
<dbReference type="OrthoDB" id="7941913at2"/>
<dbReference type="GO" id="GO:0030288">
    <property type="term" value="C:outer membrane-bounded periplasmic space"/>
    <property type="evidence" value="ECO:0007669"/>
    <property type="project" value="TreeGrafter"/>
</dbReference>
<evidence type="ECO:0000256" key="1">
    <source>
        <dbReference type="ARBA" id="ARBA00004196"/>
    </source>
</evidence>
<dbReference type="Pfam" id="PF01497">
    <property type="entry name" value="Peripla_BP_2"/>
    <property type="match status" value="1"/>
</dbReference>
<evidence type="ECO:0000256" key="4">
    <source>
        <dbReference type="ARBA" id="ARBA00022729"/>
    </source>
</evidence>
<evidence type="ECO:0000256" key="3">
    <source>
        <dbReference type="ARBA" id="ARBA00022448"/>
    </source>
</evidence>
<name>A0A2P8DMZ3_9ACTN</name>
<dbReference type="AlphaFoldDB" id="A0A2P8DMZ3"/>
<dbReference type="PROSITE" id="PS50983">
    <property type="entry name" value="FE_B12_PBP"/>
    <property type="match status" value="1"/>
</dbReference>
<dbReference type="PANTHER" id="PTHR30532">
    <property type="entry name" value="IRON III DICITRATE-BINDING PERIPLASMIC PROTEIN"/>
    <property type="match status" value="1"/>
</dbReference>
<evidence type="ECO:0000259" key="5">
    <source>
        <dbReference type="PROSITE" id="PS50983"/>
    </source>
</evidence>
<dbReference type="RefSeq" id="WP_106582648.1">
    <property type="nucleotide sequence ID" value="NZ_PYGA01000005.1"/>
</dbReference>
<comment type="caution">
    <text evidence="6">The sequence shown here is derived from an EMBL/GenBank/DDBJ whole genome shotgun (WGS) entry which is preliminary data.</text>
</comment>
<comment type="similarity">
    <text evidence="2">Belongs to the bacterial solute-binding protein 8 family.</text>
</comment>
<feature type="domain" description="Fe/B12 periplasmic-binding" evidence="5">
    <location>
        <begin position="70"/>
        <end position="349"/>
    </location>
</feature>